<proteinExistence type="predicted"/>
<dbReference type="EMBL" id="FNRP01000043">
    <property type="protein sequence ID" value="SEB16504.1"/>
    <property type="molecule type" value="Genomic_DNA"/>
</dbReference>
<dbReference type="AlphaFoldDB" id="A0A174IFV0"/>
<evidence type="ECO:0000313" key="9">
    <source>
        <dbReference type="Proteomes" id="UP000183766"/>
    </source>
</evidence>
<evidence type="ECO:0000313" key="7">
    <source>
        <dbReference type="EMBL" id="SFN77494.1"/>
    </source>
</evidence>
<protein>
    <submittedName>
        <fullName evidence="6">OstA-like protein</fullName>
    </submittedName>
</protein>
<organism evidence="5 10">
    <name type="scientific">Bacteroides xylanisolvens</name>
    <dbReference type="NCBI Taxonomy" id="371601"/>
    <lineage>
        <taxon>Bacteria</taxon>
        <taxon>Pseudomonadati</taxon>
        <taxon>Bacteroidota</taxon>
        <taxon>Bacteroidia</taxon>
        <taxon>Bacteroidales</taxon>
        <taxon>Bacteroidaceae</taxon>
        <taxon>Bacteroides</taxon>
    </lineage>
</organism>
<reference evidence="4" key="5">
    <citation type="submission" date="2023-08" db="EMBL/GenBank/DDBJ databases">
        <title>Mucin Metabolism Genes Underlie the Key Renovations of Bacteroides xylanisolvens Genomes in Captive Great Apes.</title>
        <authorList>
            <person name="Nishida A.H."/>
        </authorList>
    </citation>
    <scope>NUCLEOTIDE SEQUENCE</scope>
    <source>
        <strain evidence="4">P19.10B</strain>
    </source>
</reference>
<dbReference type="EMBL" id="JAIWWW010000041">
    <property type="protein sequence ID" value="MCA4525159.1"/>
    <property type="molecule type" value="Genomic_DNA"/>
</dbReference>
<gene>
    <name evidence="5" type="ORF">B5E52_21310</name>
    <name evidence="3" type="ORF">GA560_17695</name>
    <name evidence="4" type="ORF">LDZ35_18325</name>
    <name evidence="6" type="ORF">SAMN04487924_14322</name>
    <name evidence="7" type="ORF">SAMN05216250_14621</name>
</gene>
<dbReference type="Proteomes" id="UP000196036">
    <property type="component" value="Unassembled WGS sequence"/>
</dbReference>
<sequence length="588" mass="67334">MLKTNKKNKQQDRHRWLLIGFLCLFGVCLVAQVRPTGQKPVTGDSIKSAADTSKSASKAKTPAGNKKQSDNKKQPENKKTKVYLLHADEGQADKLARPDVQVLIGNVKLRHDSMYMYCDSALIFEKTNSVEAFSNVRMEQGDTLFIYGDYLYYDGMTQIAQLRENVKMINRNTTLLTDSLNYDRLYDLGYYFEGGTLMDEENVLTSDWGEYSPATKQSVFNHDVKLVNPKFVLTSDTLRYNTESKIAVILGPSNIVSDNNHIYSERGFYNTMTEQAELLDRSVLTNQGKKLVGDSLFYDRIIGYGEAFDNVKMTDSINKNMLTGDYCFYNELTDSAFATKRAVAIDYSQGPDSLFMHGDTLQLVSYNLNTDSVFRLMKAYHKVRMYRTDVQGVCDSLVYNSKDSCMTMYTDPILWNEGQQLLGEQIKIYMNDSTIDWAHIINQALTVEMKDSIHYNQVSGKEMKAYFINGDMRHIEVIGNVLTAFYPEEKDSTMTGFNCLEGSVLHLYMKDKKMEKGLFIGKSNGTMYPMDQIPPDKLRLPTFAWFDYVRPLNKDDIFNWRGKRAGDTLKPTTDRRPKTEKRNLINMK</sequence>
<reference evidence="10" key="2">
    <citation type="submission" date="2017-04" db="EMBL/GenBank/DDBJ databases">
        <title>Function of individual gut microbiota members based on whole genome sequencing of pure cultures obtained from chicken caecum.</title>
        <authorList>
            <person name="Medvecky M."/>
            <person name="Cejkova D."/>
            <person name="Polansky O."/>
            <person name="Karasova D."/>
            <person name="Kubasova T."/>
            <person name="Cizek A."/>
            <person name="Rychlik I."/>
        </authorList>
    </citation>
    <scope>NUCLEOTIDE SEQUENCE [LARGE SCALE GENOMIC DNA]</scope>
    <source>
        <strain evidence="10">An109</strain>
    </source>
</reference>
<dbReference type="Proteomes" id="UP000183766">
    <property type="component" value="Unassembled WGS sequence"/>
</dbReference>
<evidence type="ECO:0000259" key="2">
    <source>
        <dbReference type="Pfam" id="PF13100"/>
    </source>
</evidence>
<feature type="compositionally biased region" description="Basic and acidic residues" evidence="1">
    <location>
        <begin position="67"/>
        <end position="78"/>
    </location>
</feature>
<feature type="region of interest" description="Disordered" evidence="1">
    <location>
        <begin position="38"/>
        <end position="78"/>
    </location>
</feature>
<dbReference type="InterPro" id="IPR005653">
    <property type="entry name" value="OstA-like_N"/>
</dbReference>
<reference evidence="8 9" key="1">
    <citation type="submission" date="2016-10" db="EMBL/GenBank/DDBJ databases">
        <authorList>
            <person name="de Groot N.N."/>
        </authorList>
    </citation>
    <scope>NUCLEOTIDE SEQUENCE [LARGE SCALE GENOMIC DNA]</scope>
    <source>
        <strain evidence="7 9">NLAE-zl-C202</strain>
        <strain evidence="6 8">NLAE-zl-G339</strain>
    </source>
</reference>
<feature type="domain" description="Organic solvent tolerance-like N-terminal" evidence="2">
    <location>
        <begin position="79"/>
        <end position="236"/>
    </location>
</feature>
<evidence type="ECO:0000256" key="1">
    <source>
        <dbReference type="SAM" id="MobiDB-lite"/>
    </source>
</evidence>
<dbReference type="Proteomes" id="UP001197958">
    <property type="component" value="Unassembled WGS sequence"/>
</dbReference>
<dbReference type="EMBL" id="WDER01000057">
    <property type="protein sequence ID" value="KAB6080183.1"/>
    <property type="molecule type" value="Genomic_DNA"/>
</dbReference>
<feature type="compositionally biased region" description="Low complexity" evidence="1">
    <location>
        <begin position="47"/>
        <end position="61"/>
    </location>
</feature>
<dbReference type="EMBL" id="NFLW01000061">
    <property type="protein sequence ID" value="OUQ62399.1"/>
    <property type="molecule type" value="Genomic_DNA"/>
</dbReference>
<evidence type="ECO:0000313" key="8">
    <source>
        <dbReference type="Proteomes" id="UP000183040"/>
    </source>
</evidence>
<evidence type="ECO:0000313" key="10">
    <source>
        <dbReference type="Proteomes" id="UP000196036"/>
    </source>
</evidence>
<evidence type="ECO:0000313" key="6">
    <source>
        <dbReference type="EMBL" id="SEB16504.1"/>
    </source>
</evidence>
<reference evidence="5" key="3">
    <citation type="journal article" date="2018" name="BMC Genomics">
        <title>Whole genome sequencing and function prediction of 133 gut anaerobes isolated from chicken caecum in pure cultures.</title>
        <authorList>
            <person name="Medvecky M."/>
            <person name="Cejkova D."/>
            <person name="Polansky O."/>
            <person name="Karasova D."/>
            <person name="Kubasova T."/>
            <person name="Cizek A."/>
            <person name="Rychlik I."/>
        </authorList>
    </citation>
    <scope>NUCLEOTIDE SEQUENCE</scope>
    <source>
        <strain evidence="5">An109</strain>
    </source>
</reference>
<dbReference type="EMBL" id="FOUM01000046">
    <property type="protein sequence ID" value="SFN77494.1"/>
    <property type="molecule type" value="Genomic_DNA"/>
</dbReference>
<evidence type="ECO:0000313" key="4">
    <source>
        <dbReference type="EMBL" id="MCA4525159.1"/>
    </source>
</evidence>
<dbReference type="RefSeq" id="WP_008020395.1">
    <property type="nucleotide sequence ID" value="NZ_CABKPA010000033.1"/>
</dbReference>
<feature type="region of interest" description="Disordered" evidence="1">
    <location>
        <begin position="568"/>
        <end position="588"/>
    </location>
</feature>
<dbReference type="Proteomes" id="UP000183040">
    <property type="component" value="Unassembled WGS sequence"/>
</dbReference>
<reference evidence="3 11" key="4">
    <citation type="journal article" date="2019" name="Nat. Med.">
        <title>A library of human gut bacterial isolates paired with longitudinal multiomics data enables mechanistic microbiome research.</title>
        <authorList>
            <person name="Poyet M."/>
            <person name="Groussin M."/>
            <person name="Gibbons S.M."/>
            <person name="Avila-Pacheco J."/>
            <person name="Jiang X."/>
            <person name="Kearney S.M."/>
            <person name="Perrotta A.R."/>
            <person name="Berdy B."/>
            <person name="Zhao S."/>
            <person name="Lieberman T.D."/>
            <person name="Swanson P.K."/>
            <person name="Smith M."/>
            <person name="Roesemann S."/>
            <person name="Alexander J.E."/>
            <person name="Rich S.A."/>
            <person name="Livny J."/>
            <person name="Vlamakis H."/>
            <person name="Clish C."/>
            <person name="Bullock K."/>
            <person name="Deik A."/>
            <person name="Scott J."/>
            <person name="Pierce K.A."/>
            <person name="Xavier R.J."/>
            <person name="Alm E.J."/>
        </authorList>
    </citation>
    <scope>NUCLEOTIDE SEQUENCE [LARGE SCALE GENOMIC DNA]</scope>
    <source>
        <strain evidence="3 11">BIOML-A73</strain>
    </source>
</reference>
<evidence type="ECO:0000313" key="5">
    <source>
        <dbReference type="EMBL" id="OUQ62399.1"/>
    </source>
</evidence>
<accession>A0A174IFV0</accession>
<dbReference type="Proteomes" id="UP000474077">
    <property type="component" value="Unassembled WGS sequence"/>
</dbReference>
<dbReference type="Gene3D" id="2.60.450.10">
    <property type="entry name" value="Lipopolysaccharide (LPS) transport protein A like domain"/>
    <property type="match status" value="3"/>
</dbReference>
<evidence type="ECO:0000313" key="3">
    <source>
        <dbReference type="EMBL" id="KAB6080183.1"/>
    </source>
</evidence>
<feature type="domain" description="Organic solvent tolerance-like N-terminal" evidence="2">
    <location>
        <begin position="258"/>
        <end position="337"/>
    </location>
</feature>
<name>A0A174IFV0_9BACE</name>
<evidence type="ECO:0000313" key="11">
    <source>
        <dbReference type="Proteomes" id="UP000474077"/>
    </source>
</evidence>
<dbReference type="Pfam" id="PF13100">
    <property type="entry name" value="OstA_2"/>
    <property type="match status" value="2"/>
</dbReference>